<reference evidence="3" key="1">
    <citation type="submission" date="2025-08" db="UniProtKB">
        <authorList>
            <consortium name="RefSeq"/>
        </authorList>
    </citation>
    <scope>IDENTIFICATION</scope>
</reference>
<dbReference type="Gene3D" id="2.60.200.10">
    <property type="match status" value="1"/>
</dbReference>
<dbReference type="Proteomes" id="UP000504612">
    <property type="component" value="Unplaced"/>
</dbReference>
<gene>
    <name evidence="3" type="primary">LOC113430199</name>
</gene>
<dbReference type="AlphaFoldDB" id="A0A6J1VZA7"/>
<evidence type="ECO:0000313" key="3">
    <source>
        <dbReference type="RefSeq" id="XP_026548447.1"/>
    </source>
</evidence>
<dbReference type="SUPFAM" id="SSF49879">
    <property type="entry name" value="SMAD/FHA domain"/>
    <property type="match status" value="1"/>
</dbReference>
<dbReference type="Pfam" id="PF10401">
    <property type="entry name" value="IRF-3"/>
    <property type="match status" value="1"/>
</dbReference>
<dbReference type="GO" id="GO:0002376">
    <property type="term" value="P:immune system process"/>
    <property type="evidence" value="ECO:0007669"/>
    <property type="project" value="TreeGrafter"/>
</dbReference>
<sequence>MFQKGQAPTPPPYEIFFCFGEEWPDQKPKEKKLITVQVVPVAARLLLEMFSGELSWSADSVRLQISHPDLKDKMVLQFKELHQLWQMQQNMPEGAPSSWEMQTGGNGMQQ</sequence>
<proteinExistence type="predicted"/>
<dbReference type="PANTHER" id="PTHR11949:SF10">
    <property type="entry name" value="INTERFERON REGULATORY FACTOR 5"/>
    <property type="match status" value="1"/>
</dbReference>
<dbReference type="InterPro" id="IPR008984">
    <property type="entry name" value="SMAD_FHA_dom_sf"/>
</dbReference>
<evidence type="ECO:0000313" key="2">
    <source>
        <dbReference type="Proteomes" id="UP000504612"/>
    </source>
</evidence>
<dbReference type="GO" id="GO:0000978">
    <property type="term" value="F:RNA polymerase II cis-regulatory region sequence-specific DNA binding"/>
    <property type="evidence" value="ECO:0007669"/>
    <property type="project" value="TreeGrafter"/>
</dbReference>
<dbReference type="GO" id="GO:0005634">
    <property type="term" value="C:nucleus"/>
    <property type="evidence" value="ECO:0007669"/>
    <property type="project" value="TreeGrafter"/>
</dbReference>
<name>A0A6J1VZA7_9SAUR</name>
<protein>
    <submittedName>
        <fullName evidence="3">Interferon regulatory factor 5-like</fullName>
    </submittedName>
</protein>
<dbReference type="GO" id="GO:0000981">
    <property type="term" value="F:DNA-binding transcription factor activity, RNA polymerase II-specific"/>
    <property type="evidence" value="ECO:0007669"/>
    <property type="project" value="TreeGrafter"/>
</dbReference>
<dbReference type="RefSeq" id="XP_026548447.1">
    <property type="nucleotide sequence ID" value="XM_026692662.1"/>
</dbReference>
<dbReference type="KEGG" id="nss:113430199"/>
<dbReference type="PANTHER" id="PTHR11949">
    <property type="entry name" value="INTERFERON REGULATORY FACTOR"/>
    <property type="match status" value="1"/>
</dbReference>
<dbReference type="InterPro" id="IPR019471">
    <property type="entry name" value="Interferon_reg_factor-3"/>
</dbReference>
<organism evidence="2 3">
    <name type="scientific">Notechis scutatus</name>
    <name type="common">mainland tiger snake</name>
    <dbReference type="NCBI Taxonomy" id="8663"/>
    <lineage>
        <taxon>Eukaryota</taxon>
        <taxon>Metazoa</taxon>
        <taxon>Chordata</taxon>
        <taxon>Craniata</taxon>
        <taxon>Vertebrata</taxon>
        <taxon>Euteleostomi</taxon>
        <taxon>Lepidosauria</taxon>
        <taxon>Squamata</taxon>
        <taxon>Bifurcata</taxon>
        <taxon>Unidentata</taxon>
        <taxon>Episquamata</taxon>
        <taxon>Toxicofera</taxon>
        <taxon>Serpentes</taxon>
        <taxon>Colubroidea</taxon>
        <taxon>Elapidae</taxon>
        <taxon>Hydrophiinae</taxon>
        <taxon>Notechis</taxon>
    </lineage>
</organism>
<dbReference type="InterPro" id="IPR017855">
    <property type="entry name" value="SMAD-like_dom_sf"/>
</dbReference>
<accession>A0A6J1VZA7</accession>
<dbReference type="GeneID" id="113430199"/>
<feature type="domain" description="Interferon regulatory factor-3" evidence="1">
    <location>
        <begin position="2"/>
        <end position="51"/>
    </location>
</feature>
<evidence type="ECO:0000259" key="1">
    <source>
        <dbReference type="Pfam" id="PF10401"/>
    </source>
</evidence>
<keyword evidence="2" id="KW-1185">Reference proteome</keyword>